<sequence>MMMLNPLQNHFVPAKTLVFSPPNKTSPFVVSSSNQADPPPLTKPNPRPRHRGRRSEAEAVEDFIRSSLDRAISAIRDTDPDSLPTGAILKERAEVDAIDGDEDEDENEEGGEADGQRRGHKYVVEEESEEWPPDADVGWGIRASEYFEKHPIRNVVGDEGEVIDWEGEVEDGWVKEINCLEWESFAFHPSPLVVFVFERFTRASDNWKALKELESAIKVYWSCKDRLPPRAVKFDINIERDLAYALKVKEGPQILFLRGNRILYRENEIRTADELVQMIAHFYYKARKPSFITRKT</sequence>
<accession>A0ACB9QVH1</accession>
<dbReference type="EMBL" id="CM042884">
    <property type="protein sequence ID" value="KAI4370445.1"/>
    <property type="molecule type" value="Genomic_DNA"/>
</dbReference>
<evidence type="ECO:0000313" key="1">
    <source>
        <dbReference type="EMBL" id="KAI4370445.1"/>
    </source>
</evidence>
<comment type="caution">
    <text evidence="1">The sequence shown here is derived from an EMBL/GenBank/DDBJ whole genome shotgun (WGS) entry which is preliminary data.</text>
</comment>
<protein>
    <submittedName>
        <fullName evidence="1">Uncharacterized protein</fullName>
    </submittedName>
</protein>
<proteinExistence type="predicted"/>
<gene>
    <name evidence="1" type="ORF">MLD38_018799</name>
</gene>
<keyword evidence="2" id="KW-1185">Reference proteome</keyword>
<organism evidence="1 2">
    <name type="scientific">Melastoma candidum</name>
    <dbReference type="NCBI Taxonomy" id="119954"/>
    <lineage>
        <taxon>Eukaryota</taxon>
        <taxon>Viridiplantae</taxon>
        <taxon>Streptophyta</taxon>
        <taxon>Embryophyta</taxon>
        <taxon>Tracheophyta</taxon>
        <taxon>Spermatophyta</taxon>
        <taxon>Magnoliopsida</taxon>
        <taxon>eudicotyledons</taxon>
        <taxon>Gunneridae</taxon>
        <taxon>Pentapetalae</taxon>
        <taxon>rosids</taxon>
        <taxon>malvids</taxon>
        <taxon>Myrtales</taxon>
        <taxon>Melastomataceae</taxon>
        <taxon>Melastomatoideae</taxon>
        <taxon>Melastomateae</taxon>
        <taxon>Melastoma</taxon>
    </lineage>
</organism>
<name>A0ACB9QVH1_9MYRT</name>
<dbReference type="Proteomes" id="UP001057402">
    <property type="component" value="Chromosome 5"/>
</dbReference>
<evidence type="ECO:0000313" key="2">
    <source>
        <dbReference type="Proteomes" id="UP001057402"/>
    </source>
</evidence>
<reference evidence="2" key="1">
    <citation type="journal article" date="2023" name="Front. Plant Sci.">
        <title>Chromosomal-level genome assembly of Melastoma candidum provides insights into trichome evolution.</title>
        <authorList>
            <person name="Zhong Y."/>
            <person name="Wu W."/>
            <person name="Sun C."/>
            <person name="Zou P."/>
            <person name="Liu Y."/>
            <person name="Dai S."/>
            <person name="Zhou R."/>
        </authorList>
    </citation>
    <scope>NUCLEOTIDE SEQUENCE [LARGE SCALE GENOMIC DNA]</scope>
</reference>